<gene>
    <name evidence="2" type="ORF">GTHE00462_LOCUS31046</name>
</gene>
<dbReference type="EMBL" id="HBKN01039678">
    <property type="protein sequence ID" value="CAE2327405.1"/>
    <property type="molecule type" value="Transcribed_RNA"/>
</dbReference>
<reference evidence="2" key="1">
    <citation type="submission" date="2021-01" db="EMBL/GenBank/DDBJ databases">
        <authorList>
            <person name="Corre E."/>
            <person name="Pelletier E."/>
            <person name="Niang G."/>
            <person name="Scheremetjew M."/>
            <person name="Finn R."/>
            <person name="Kale V."/>
            <person name="Holt S."/>
            <person name="Cochrane G."/>
            <person name="Meng A."/>
            <person name="Brown T."/>
            <person name="Cohen L."/>
        </authorList>
    </citation>
    <scope>NUCLEOTIDE SEQUENCE</scope>
    <source>
        <strain evidence="2">CCMP 2712</strain>
    </source>
</reference>
<evidence type="ECO:0008006" key="3">
    <source>
        <dbReference type="Google" id="ProtNLM"/>
    </source>
</evidence>
<sequence>MNCFSSPGLMRSSSLILLSSLLSLVDVGGQRPLKKQFIYLVQVQTYQEALPWVALLDRESSHVKVLVWGEPNPPRRDAVSAIIFRPQTTWNTGRNELLQAALLSEQANNLLYKYFIFMDGDVVLKESLDWGMNAGDPYTTFERYLLLWEPAVGFPGFFKDPPEIARKEVATTYNFDAIVNAIHRDAIWLLLPYDTHWEHRSWWYSQYIVVFLSAVFFNQHRLQFNAIRAYNKETGSYTQRDDEWERVLVWMLSSLRCDVDLLAIPLEANNHIPSLPQHVHYFHPNATVDFGIPVALKKGNLSYTRRNNRYDPCHPYFQKKRTLLQSLKIVNATNDCRSLQRIDLCWSNTTVVWEISSALQHYTRIQAGVKEAIGSNLRNNMSSFSSLRDCPYEEFKNRRLFNHGYELMMKLHVDLLFTRPSTASIYLSFGTSLAAYGLSDLARRCFLACVRLQPSNACCRHNYRLLTLSSIE</sequence>
<accession>A0A7S4P970</accession>
<keyword evidence="1" id="KW-0732">Signal</keyword>
<evidence type="ECO:0000313" key="2">
    <source>
        <dbReference type="EMBL" id="CAE2327405.1"/>
    </source>
</evidence>
<feature type="chain" id="PRO_5031163074" description="Nucleotide-diphospho-sugar transferase domain-containing protein" evidence="1">
    <location>
        <begin position="30"/>
        <end position="472"/>
    </location>
</feature>
<proteinExistence type="predicted"/>
<protein>
    <recommendedName>
        <fullName evidence="3">Nucleotide-diphospho-sugar transferase domain-containing protein</fullName>
    </recommendedName>
</protein>
<organism evidence="2">
    <name type="scientific">Guillardia theta</name>
    <name type="common">Cryptophyte</name>
    <name type="synonym">Cryptomonas phi</name>
    <dbReference type="NCBI Taxonomy" id="55529"/>
    <lineage>
        <taxon>Eukaryota</taxon>
        <taxon>Cryptophyceae</taxon>
        <taxon>Pyrenomonadales</taxon>
        <taxon>Geminigeraceae</taxon>
        <taxon>Guillardia</taxon>
    </lineage>
</organism>
<name>A0A7S4P970_GUITH</name>
<dbReference type="AlphaFoldDB" id="A0A7S4P970"/>
<evidence type="ECO:0000256" key="1">
    <source>
        <dbReference type="SAM" id="SignalP"/>
    </source>
</evidence>
<feature type="signal peptide" evidence="1">
    <location>
        <begin position="1"/>
        <end position="29"/>
    </location>
</feature>